<evidence type="ECO:0000256" key="1">
    <source>
        <dbReference type="SAM" id="MobiDB-lite"/>
    </source>
</evidence>
<dbReference type="AlphaFoldDB" id="A0A366M2X9"/>
<keyword evidence="2" id="KW-0812">Transmembrane</keyword>
<name>A0A366M2X9_9ACTN</name>
<evidence type="ECO:0000256" key="2">
    <source>
        <dbReference type="SAM" id="Phobius"/>
    </source>
</evidence>
<dbReference type="OrthoDB" id="3421991at2"/>
<keyword evidence="2" id="KW-1133">Transmembrane helix</keyword>
<evidence type="ECO:0000313" key="3">
    <source>
        <dbReference type="EMBL" id="RBQ20387.1"/>
    </source>
</evidence>
<keyword evidence="4" id="KW-1185">Reference proteome</keyword>
<dbReference type="Proteomes" id="UP000253303">
    <property type="component" value="Unassembled WGS sequence"/>
</dbReference>
<accession>A0A366M2X9</accession>
<keyword evidence="2" id="KW-0472">Membrane</keyword>
<reference evidence="3 4" key="1">
    <citation type="submission" date="2018-06" db="EMBL/GenBank/DDBJ databases">
        <title>Sphaerisporangium craniellae sp. nov., isolated from a marine sponge in the South China Sea.</title>
        <authorList>
            <person name="Li L."/>
        </authorList>
    </citation>
    <scope>NUCLEOTIDE SEQUENCE [LARGE SCALE GENOMIC DNA]</scope>
    <source>
        <strain evidence="3 4">LHW63015</strain>
    </source>
</reference>
<sequence>MSRAPARRRRRTAPPRRTPPPAPRRTPPPPPLEENALARWGLDHRQQRILTIIAVTAGVIIAAVALTYAITGLGGGVSAGETESATSPVQARPDAYHGWASTPVFAPIAARTADARALTVKEVFGQKTLKAGKISLKLVATKLDGDCAAAAWGAPLTERLAAGECNQALRGLYASADNRYVAQYTLFNLRDTEAANTLVNDLETLHRGGWAAALPAERAAMPRDGHTEASGHAMGHYAGLVWIGRGDGAEPAASDDFVTLSLAVRGVEKSVYRRIVAASGTPTQ</sequence>
<organism evidence="3 4">
    <name type="scientific">Spongiactinospora rosea</name>
    <dbReference type="NCBI Taxonomy" id="2248750"/>
    <lineage>
        <taxon>Bacteria</taxon>
        <taxon>Bacillati</taxon>
        <taxon>Actinomycetota</taxon>
        <taxon>Actinomycetes</taxon>
        <taxon>Streptosporangiales</taxon>
        <taxon>Streptosporangiaceae</taxon>
        <taxon>Spongiactinospora</taxon>
    </lineage>
</organism>
<dbReference type="RefSeq" id="WP_113980580.1">
    <property type="nucleotide sequence ID" value="NZ_QMEY01000003.1"/>
</dbReference>
<feature type="transmembrane region" description="Helical" evidence="2">
    <location>
        <begin position="49"/>
        <end position="70"/>
    </location>
</feature>
<dbReference type="EMBL" id="QMEY01000003">
    <property type="protein sequence ID" value="RBQ20387.1"/>
    <property type="molecule type" value="Genomic_DNA"/>
</dbReference>
<proteinExistence type="predicted"/>
<feature type="compositionally biased region" description="Basic residues" evidence="1">
    <location>
        <begin position="1"/>
        <end position="14"/>
    </location>
</feature>
<gene>
    <name evidence="3" type="ORF">DP939_11405</name>
</gene>
<protein>
    <submittedName>
        <fullName evidence="3">Uncharacterized protein</fullName>
    </submittedName>
</protein>
<feature type="compositionally biased region" description="Pro residues" evidence="1">
    <location>
        <begin position="16"/>
        <end position="32"/>
    </location>
</feature>
<evidence type="ECO:0000313" key="4">
    <source>
        <dbReference type="Proteomes" id="UP000253303"/>
    </source>
</evidence>
<comment type="caution">
    <text evidence="3">The sequence shown here is derived from an EMBL/GenBank/DDBJ whole genome shotgun (WGS) entry which is preliminary data.</text>
</comment>
<feature type="region of interest" description="Disordered" evidence="1">
    <location>
        <begin position="1"/>
        <end position="34"/>
    </location>
</feature>